<comment type="caution">
    <text evidence="2">The sequence shown here is derived from an EMBL/GenBank/DDBJ whole genome shotgun (WGS) entry which is preliminary data.</text>
</comment>
<dbReference type="InterPro" id="IPR023473">
    <property type="entry name" value="AMMECR1"/>
</dbReference>
<dbReference type="Gene3D" id="3.30.700.20">
    <property type="entry name" value="Hypothetical protein ph0010, domain 1"/>
    <property type="match status" value="1"/>
</dbReference>
<gene>
    <name evidence="2" type="ORF">L9F63_002494</name>
</gene>
<dbReference type="SUPFAM" id="SSF143447">
    <property type="entry name" value="AMMECR1-like"/>
    <property type="match status" value="1"/>
</dbReference>
<dbReference type="PANTHER" id="PTHR13016:SF0">
    <property type="entry name" value="AMME SYNDROME CANDIDATE GENE 1 PROTEIN"/>
    <property type="match status" value="1"/>
</dbReference>
<sequence length="275" mass="30898">MAAGCCGTKKQKLNNSTSITCNGTSLIPNGVRNGMVAHPEMCFFCFDVLYCHLHSLDPPKTPNFCNDPYPLFVTWKIGKDRRLRGCIGTFNAMNLHCGLREYAVTSAFKDSRFSPITRDEFSKLHVSVSILRHFEDGSDYLDWEVGVHGIRIEFHNEKGSKRTATYLPEVAPEQGWDQIQTIDSLLRKGGYKGSVTPDIRRTIKLTRYQSEKISVSYQDYLNHWPAQWCGSYVVPPLHPLPPPASMLQAPLPISLHITPIINSLKVFASAAVLRS</sequence>
<dbReference type="PANTHER" id="PTHR13016">
    <property type="entry name" value="AMMECR1 HOMOLOG"/>
    <property type="match status" value="1"/>
</dbReference>
<dbReference type="AlphaFoldDB" id="A0AAD8EDD1"/>
<dbReference type="InterPro" id="IPR036071">
    <property type="entry name" value="AMMECR1_dom_sf"/>
</dbReference>
<dbReference type="InterPro" id="IPR027485">
    <property type="entry name" value="AMMECR1_N"/>
</dbReference>
<accession>A0AAD8EDD1</accession>
<dbReference type="NCBIfam" id="TIGR00296">
    <property type="entry name" value="TIGR00296 family protein"/>
    <property type="match status" value="1"/>
</dbReference>
<dbReference type="InterPro" id="IPR002733">
    <property type="entry name" value="AMMECR1_domain"/>
</dbReference>
<feature type="non-terminal residue" evidence="2">
    <location>
        <position position="275"/>
    </location>
</feature>
<reference evidence="2" key="1">
    <citation type="journal article" date="2023" name="IScience">
        <title>Live-bearing cockroach genome reveals convergent evolutionary mechanisms linked to viviparity in insects and beyond.</title>
        <authorList>
            <person name="Fouks B."/>
            <person name="Harrison M.C."/>
            <person name="Mikhailova A.A."/>
            <person name="Marchal E."/>
            <person name="English S."/>
            <person name="Carruthers M."/>
            <person name="Jennings E.C."/>
            <person name="Chiamaka E.L."/>
            <person name="Frigard R.A."/>
            <person name="Pippel M."/>
            <person name="Attardo G.M."/>
            <person name="Benoit J.B."/>
            <person name="Bornberg-Bauer E."/>
            <person name="Tobe S.S."/>
        </authorList>
    </citation>
    <scope>NUCLEOTIDE SEQUENCE</scope>
    <source>
        <strain evidence="2">Stay&amp;Tobe</strain>
    </source>
</reference>
<evidence type="ECO:0000259" key="1">
    <source>
        <dbReference type="PROSITE" id="PS51112"/>
    </source>
</evidence>
<name>A0AAD8EDD1_DIPPU</name>
<keyword evidence="3" id="KW-1185">Reference proteome</keyword>
<feature type="domain" description="AMMECR1" evidence="1">
    <location>
        <begin position="30"/>
        <end position="224"/>
    </location>
</feature>
<dbReference type="Pfam" id="PF01871">
    <property type="entry name" value="AMMECR1"/>
    <property type="match status" value="1"/>
</dbReference>
<reference evidence="2" key="2">
    <citation type="submission" date="2023-05" db="EMBL/GenBank/DDBJ databases">
        <authorList>
            <person name="Fouks B."/>
        </authorList>
    </citation>
    <scope>NUCLEOTIDE SEQUENCE</scope>
    <source>
        <strain evidence="2">Stay&amp;Tobe</strain>
        <tissue evidence="2">Testes</tissue>
    </source>
</reference>
<organism evidence="2 3">
    <name type="scientific">Diploptera punctata</name>
    <name type="common">Pacific beetle cockroach</name>
    <dbReference type="NCBI Taxonomy" id="6984"/>
    <lineage>
        <taxon>Eukaryota</taxon>
        <taxon>Metazoa</taxon>
        <taxon>Ecdysozoa</taxon>
        <taxon>Arthropoda</taxon>
        <taxon>Hexapoda</taxon>
        <taxon>Insecta</taxon>
        <taxon>Pterygota</taxon>
        <taxon>Neoptera</taxon>
        <taxon>Polyneoptera</taxon>
        <taxon>Dictyoptera</taxon>
        <taxon>Blattodea</taxon>
        <taxon>Blaberoidea</taxon>
        <taxon>Blaberidae</taxon>
        <taxon>Diplopterinae</taxon>
        <taxon>Diploptera</taxon>
    </lineage>
</organism>
<evidence type="ECO:0000313" key="2">
    <source>
        <dbReference type="EMBL" id="KAJ9585704.1"/>
    </source>
</evidence>
<protein>
    <recommendedName>
        <fullName evidence="1">AMMECR1 domain-containing protein</fullName>
    </recommendedName>
</protein>
<evidence type="ECO:0000313" key="3">
    <source>
        <dbReference type="Proteomes" id="UP001233999"/>
    </source>
</evidence>
<dbReference type="Proteomes" id="UP001233999">
    <property type="component" value="Unassembled WGS sequence"/>
</dbReference>
<dbReference type="PROSITE" id="PS51112">
    <property type="entry name" value="AMMECR1"/>
    <property type="match status" value="1"/>
</dbReference>
<dbReference type="EMBL" id="JASPKZ010007251">
    <property type="protein sequence ID" value="KAJ9585704.1"/>
    <property type="molecule type" value="Genomic_DNA"/>
</dbReference>
<dbReference type="FunFam" id="3.30.700.20:FF:000001">
    <property type="entry name" value="AMME syndrome candidate gene 1"/>
    <property type="match status" value="1"/>
</dbReference>
<proteinExistence type="predicted"/>